<dbReference type="InterPro" id="IPR029058">
    <property type="entry name" value="AB_hydrolase_fold"/>
</dbReference>
<dbReference type="RefSeq" id="WP_099501837.1">
    <property type="nucleotide sequence ID" value="NZ_CP026652.1"/>
</dbReference>
<name>A0ABM6SU61_9ACTN</name>
<organism evidence="1 2">
    <name type="scientific">Streptomyces dengpaensis</name>
    <dbReference type="NCBI Taxonomy" id="2049881"/>
    <lineage>
        <taxon>Bacteria</taxon>
        <taxon>Bacillati</taxon>
        <taxon>Actinomycetota</taxon>
        <taxon>Actinomycetes</taxon>
        <taxon>Kitasatosporales</taxon>
        <taxon>Streptomycetaceae</taxon>
        <taxon>Streptomyces</taxon>
    </lineage>
</organism>
<accession>A0ABM6SU61</accession>
<dbReference type="SUPFAM" id="SSF53474">
    <property type="entry name" value="alpha/beta-Hydrolases"/>
    <property type="match status" value="1"/>
</dbReference>
<evidence type="ECO:0000313" key="2">
    <source>
        <dbReference type="Proteomes" id="UP000238413"/>
    </source>
</evidence>
<gene>
    <name evidence="1" type="ORF">C4B68_23540</name>
</gene>
<sequence>MSALLFIHGTGVRQPAYGETLTLLRDRLGAIVPGTPVHDCYWGDAFGVPPNVGTAVLPGAPVPAPEPEPEPEPVVVEELAEDDRDAVTWGVLYEDPLVPLRRQKGDDGGLDDAGGLMLGDRSGKRVEDRARALAAGPPAPLERLLDIAGAREEFAVALTTVLDSPEGSDALTHGLGPGQLPQAVATAAVAQLAGSAQRRGAPLLWTKDERDEAVRIITGELGGQTRGVGFFLVLGHGYVAHKLGVMRALEKRRAWLMTRSHPNAGDILKYLARGHGLRTLIKDRVTEVARTHGPVVLLAHSLGGIAAVDLLAQEELPGVRHLVTVGSQAAHLHEIGALPGLVPGSPLPGHFPAWTNVYDRRDLLGFTAEPVFPGRVTDIELSSGQPFPAAHSGYFPNPEVHRLLAGILQSGA</sequence>
<proteinExistence type="predicted"/>
<dbReference type="EMBL" id="CP026652">
    <property type="protein sequence ID" value="AVH58245.1"/>
    <property type="molecule type" value="Genomic_DNA"/>
</dbReference>
<reference evidence="1 2" key="1">
    <citation type="submission" date="2018-02" db="EMBL/GenBank/DDBJ databases">
        <title>Complete genome sequence of Streptomyces dengpaensis, the producer of angucyclines.</title>
        <authorList>
            <person name="Yumei L."/>
        </authorList>
    </citation>
    <scope>NUCLEOTIDE SEQUENCE [LARGE SCALE GENOMIC DNA]</scope>
    <source>
        <strain evidence="1 2">XZHG99</strain>
    </source>
</reference>
<dbReference type="Proteomes" id="UP000238413">
    <property type="component" value="Chromosome"/>
</dbReference>
<dbReference type="Gene3D" id="3.40.50.1820">
    <property type="entry name" value="alpha/beta hydrolase"/>
    <property type="match status" value="1"/>
</dbReference>
<evidence type="ECO:0008006" key="3">
    <source>
        <dbReference type="Google" id="ProtNLM"/>
    </source>
</evidence>
<evidence type="ECO:0000313" key="1">
    <source>
        <dbReference type="EMBL" id="AVH58245.1"/>
    </source>
</evidence>
<keyword evidence="2" id="KW-1185">Reference proteome</keyword>
<protein>
    <recommendedName>
        <fullName evidence="3">Alpha/beta hydrolase</fullName>
    </recommendedName>
</protein>